<evidence type="ECO:0000256" key="5">
    <source>
        <dbReference type="RuleBase" id="RU363034"/>
    </source>
</evidence>
<dbReference type="InterPro" id="IPR001254">
    <property type="entry name" value="Trypsin_dom"/>
</dbReference>
<dbReference type="InterPro" id="IPR018114">
    <property type="entry name" value="TRYPSIN_HIS"/>
</dbReference>
<keyword evidence="8" id="KW-1185">Reference proteome</keyword>
<protein>
    <recommendedName>
        <fullName evidence="6">Peptidase S1 domain-containing protein</fullName>
    </recommendedName>
</protein>
<evidence type="ECO:0000313" key="7">
    <source>
        <dbReference type="EnsemblMetazoa" id="SMAR005776-PA"/>
    </source>
</evidence>
<evidence type="ECO:0000256" key="3">
    <source>
        <dbReference type="ARBA" id="ARBA00022825"/>
    </source>
</evidence>
<dbReference type="AlphaFoldDB" id="T1IX45"/>
<dbReference type="PROSITE" id="PS50240">
    <property type="entry name" value="TRYPSIN_DOM"/>
    <property type="match status" value="1"/>
</dbReference>
<dbReference type="eggNOG" id="KOG3627">
    <property type="taxonomic scope" value="Eukaryota"/>
</dbReference>
<keyword evidence="3 5" id="KW-0720">Serine protease</keyword>
<dbReference type="Proteomes" id="UP000014500">
    <property type="component" value="Unassembled WGS sequence"/>
</dbReference>
<dbReference type="PANTHER" id="PTHR24252">
    <property type="entry name" value="ACROSIN-RELATED"/>
    <property type="match status" value="1"/>
</dbReference>
<dbReference type="GO" id="GO:0004252">
    <property type="term" value="F:serine-type endopeptidase activity"/>
    <property type="evidence" value="ECO:0007669"/>
    <property type="project" value="InterPro"/>
</dbReference>
<keyword evidence="1 5" id="KW-0645">Protease</keyword>
<dbReference type="PANTHER" id="PTHR24252:SF7">
    <property type="entry name" value="HYALIN"/>
    <property type="match status" value="1"/>
</dbReference>
<dbReference type="FunFam" id="2.40.10.10:FF:000006">
    <property type="entry name" value="Serine proteinase stubble"/>
    <property type="match status" value="1"/>
</dbReference>
<feature type="domain" description="Peptidase S1" evidence="6">
    <location>
        <begin position="14"/>
        <end position="249"/>
    </location>
</feature>
<dbReference type="Gene3D" id="2.40.10.10">
    <property type="entry name" value="Trypsin-like serine proteases"/>
    <property type="match status" value="1"/>
</dbReference>
<dbReference type="SMART" id="SM00020">
    <property type="entry name" value="Tryp_SPc"/>
    <property type="match status" value="1"/>
</dbReference>
<dbReference type="PhylomeDB" id="T1IX45"/>
<dbReference type="PROSITE" id="PS00134">
    <property type="entry name" value="TRYPSIN_HIS"/>
    <property type="match status" value="1"/>
</dbReference>
<evidence type="ECO:0000256" key="2">
    <source>
        <dbReference type="ARBA" id="ARBA00022801"/>
    </source>
</evidence>
<dbReference type="InterPro" id="IPR043504">
    <property type="entry name" value="Peptidase_S1_PA_chymotrypsin"/>
</dbReference>
<organism evidence="7 8">
    <name type="scientific">Strigamia maritima</name>
    <name type="common">European centipede</name>
    <name type="synonym">Geophilus maritimus</name>
    <dbReference type="NCBI Taxonomy" id="126957"/>
    <lineage>
        <taxon>Eukaryota</taxon>
        <taxon>Metazoa</taxon>
        <taxon>Ecdysozoa</taxon>
        <taxon>Arthropoda</taxon>
        <taxon>Myriapoda</taxon>
        <taxon>Chilopoda</taxon>
        <taxon>Pleurostigmophora</taxon>
        <taxon>Geophilomorpha</taxon>
        <taxon>Linotaeniidae</taxon>
        <taxon>Strigamia</taxon>
    </lineage>
</organism>
<dbReference type="GO" id="GO:0006508">
    <property type="term" value="P:proteolysis"/>
    <property type="evidence" value="ECO:0007669"/>
    <property type="project" value="UniProtKB-KW"/>
</dbReference>
<sequence length="249" mass="27966">CGRTYHNYFPSSKIVGGEESKFAKWPWQVSLRYRKQTLFSHSCGGVLLSNNWVLTAAHCVHLKPSRDLLVRLGEFDQSNENEVLPHVDYSISEIVSHPHYNDRTFKNDIALLRLAKPTVFRANMIPVCLPLNDKINTTAYINVTAVVTGWGQLFPHGPYATKLQQVQIPIISNKQCRELLQKKTKMSLVITESILCAAVMTGGRDSCEGDSGGPMVVRRPDKRWELVGIISWGLECAKPGMPGVYTRKL</sequence>
<dbReference type="EnsemblMetazoa" id="SMAR005776-RA">
    <property type="protein sequence ID" value="SMAR005776-PA"/>
    <property type="gene ID" value="SMAR005776"/>
</dbReference>
<reference evidence="7" key="2">
    <citation type="submission" date="2015-02" db="UniProtKB">
        <authorList>
            <consortium name="EnsemblMetazoa"/>
        </authorList>
    </citation>
    <scope>IDENTIFICATION</scope>
</reference>
<keyword evidence="2 5" id="KW-0378">Hydrolase</keyword>
<dbReference type="InterPro" id="IPR001314">
    <property type="entry name" value="Peptidase_S1A"/>
</dbReference>
<evidence type="ECO:0000256" key="1">
    <source>
        <dbReference type="ARBA" id="ARBA00022670"/>
    </source>
</evidence>
<reference evidence="8" key="1">
    <citation type="submission" date="2011-05" db="EMBL/GenBank/DDBJ databases">
        <authorList>
            <person name="Richards S.R."/>
            <person name="Qu J."/>
            <person name="Jiang H."/>
            <person name="Jhangiani S.N."/>
            <person name="Agravi P."/>
            <person name="Goodspeed R."/>
            <person name="Gross S."/>
            <person name="Mandapat C."/>
            <person name="Jackson L."/>
            <person name="Mathew T."/>
            <person name="Pu L."/>
            <person name="Thornton R."/>
            <person name="Saada N."/>
            <person name="Wilczek-Boney K.B."/>
            <person name="Lee S."/>
            <person name="Kovar C."/>
            <person name="Wu Y."/>
            <person name="Scherer S.E."/>
            <person name="Worley K.C."/>
            <person name="Muzny D.M."/>
            <person name="Gibbs R."/>
        </authorList>
    </citation>
    <scope>NUCLEOTIDE SEQUENCE</scope>
    <source>
        <strain evidence="8">Brora</strain>
    </source>
</reference>
<dbReference type="InterPro" id="IPR009003">
    <property type="entry name" value="Peptidase_S1_PA"/>
</dbReference>
<dbReference type="InterPro" id="IPR033116">
    <property type="entry name" value="TRYPSIN_SER"/>
</dbReference>
<dbReference type="HOGENOM" id="CLU_006842_0_4_1"/>
<dbReference type="SUPFAM" id="SSF50494">
    <property type="entry name" value="Trypsin-like serine proteases"/>
    <property type="match status" value="1"/>
</dbReference>
<name>T1IX45_STRMM</name>
<keyword evidence="4" id="KW-1015">Disulfide bond</keyword>
<evidence type="ECO:0000259" key="6">
    <source>
        <dbReference type="PROSITE" id="PS50240"/>
    </source>
</evidence>
<dbReference type="EMBL" id="JH431640">
    <property type="status" value="NOT_ANNOTATED_CDS"/>
    <property type="molecule type" value="Genomic_DNA"/>
</dbReference>
<evidence type="ECO:0000256" key="4">
    <source>
        <dbReference type="ARBA" id="ARBA00023157"/>
    </source>
</evidence>
<dbReference type="OMA" id="RHWIEEI"/>
<evidence type="ECO:0000313" key="8">
    <source>
        <dbReference type="Proteomes" id="UP000014500"/>
    </source>
</evidence>
<dbReference type="PRINTS" id="PR00722">
    <property type="entry name" value="CHYMOTRYPSIN"/>
</dbReference>
<dbReference type="STRING" id="126957.T1IX45"/>
<dbReference type="PROSITE" id="PS00135">
    <property type="entry name" value="TRYPSIN_SER"/>
    <property type="match status" value="1"/>
</dbReference>
<dbReference type="CDD" id="cd00190">
    <property type="entry name" value="Tryp_SPc"/>
    <property type="match status" value="1"/>
</dbReference>
<proteinExistence type="predicted"/>
<accession>T1IX45</accession>
<dbReference type="Pfam" id="PF00089">
    <property type="entry name" value="Trypsin"/>
    <property type="match status" value="1"/>
</dbReference>